<dbReference type="AlphaFoldDB" id="A0A427U304"/>
<accession>A0A427U304</accession>
<protein>
    <submittedName>
        <fullName evidence="1">Uncharacterized protein</fullName>
    </submittedName>
</protein>
<organism evidence="1 2">
    <name type="scientific">Vibrio pectenicida</name>
    <dbReference type="NCBI Taxonomy" id="62763"/>
    <lineage>
        <taxon>Bacteria</taxon>
        <taxon>Pseudomonadati</taxon>
        <taxon>Pseudomonadota</taxon>
        <taxon>Gammaproteobacteria</taxon>
        <taxon>Vibrionales</taxon>
        <taxon>Vibrionaceae</taxon>
        <taxon>Vibrio</taxon>
    </lineage>
</organism>
<gene>
    <name evidence="1" type="ORF">EJA03_10890</name>
</gene>
<evidence type="ECO:0000313" key="2">
    <source>
        <dbReference type="Proteomes" id="UP000269041"/>
    </source>
</evidence>
<reference evidence="1 2" key="1">
    <citation type="submission" date="2018-12" db="EMBL/GenBank/DDBJ databases">
        <title>Genomic taxonomy of the Vibrionaceae family.</title>
        <authorList>
            <person name="Gomez-Gil B."/>
            <person name="Enciso-Ibarra K."/>
        </authorList>
    </citation>
    <scope>NUCLEOTIDE SEQUENCE [LARGE SCALE GENOMIC DNA]</scope>
    <source>
        <strain evidence="1 2">CAIM 594</strain>
    </source>
</reference>
<feature type="non-terminal residue" evidence="1">
    <location>
        <position position="1"/>
    </location>
</feature>
<dbReference type="EMBL" id="RSFA01000045">
    <property type="protein sequence ID" value="RSD30995.1"/>
    <property type="molecule type" value="Genomic_DNA"/>
</dbReference>
<evidence type="ECO:0000313" key="1">
    <source>
        <dbReference type="EMBL" id="RSD30995.1"/>
    </source>
</evidence>
<sequence length="60" mass="7025">DSIESFLDYHQRVPTQIDRFILLKSFTNNLLSIVVRDAYNTLPLSRVKIFFIIFALVLPI</sequence>
<keyword evidence="2" id="KW-1185">Reference proteome</keyword>
<name>A0A427U304_9VIBR</name>
<comment type="caution">
    <text evidence="1">The sequence shown here is derived from an EMBL/GenBank/DDBJ whole genome shotgun (WGS) entry which is preliminary data.</text>
</comment>
<proteinExistence type="predicted"/>
<dbReference type="Proteomes" id="UP000269041">
    <property type="component" value="Unassembled WGS sequence"/>
</dbReference>